<proteinExistence type="predicted"/>
<reference evidence="1 3" key="2">
    <citation type="journal article" date="2013" name="Nature">
        <title>Insights into bilaterian evolution from three spiralian genomes.</title>
        <authorList>
            <person name="Simakov O."/>
            <person name="Marletaz F."/>
            <person name="Cho S.J."/>
            <person name="Edsinger-Gonzales E."/>
            <person name="Havlak P."/>
            <person name="Hellsten U."/>
            <person name="Kuo D.H."/>
            <person name="Larsson T."/>
            <person name="Lv J."/>
            <person name="Arendt D."/>
            <person name="Savage R."/>
            <person name="Osoegawa K."/>
            <person name="de Jong P."/>
            <person name="Grimwood J."/>
            <person name="Chapman J.A."/>
            <person name="Shapiro H."/>
            <person name="Aerts A."/>
            <person name="Otillar R.P."/>
            <person name="Terry A.Y."/>
            <person name="Boore J.L."/>
            <person name="Grigoriev I.V."/>
            <person name="Lindberg D.R."/>
            <person name="Seaver E.C."/>
            <person name="Weisblat D.A."/>
            <person name="Putnam N.H."/>
            <person name="Rokhsar D.S."/>
        </authorList>
    </citation>
    <scope>NUCLEOTIDE SEQUENCE</scope>
</reference>
<protein>
    <submittedName>
        <fullName evidence="1 2">Uncharacterized protein</fullName>
    </submittedName>
</protein>
<organism evidence="2 3">
    <name type="scientific">Helobdella robusta</name>
    <name type="common">Californian leech</name>
    <dbReference type="NCBI Taxonomy" id="6412"/>
    <lineage>
        <taxon>Eukaryota</taxon>
        <taxon>Metazoa</taxon>
        <taxon>Spiralia</taxon>
        <taxon>Lophotrochozoa</taxon>
        <taxon>Annelida</taxon>
        <taxon>Clitellata</taxon>
        <taxon>Hirudinea</taxon>
        <taxon>Rhynchobdellida</taxon>
        <taxon>Glossiphoniidae</taxon>
        <taxon>Helobdella</taxon>
    </lineage>
</organism>
<dbReference type="RefSeq" id="XP_009031172.1">
    <property type="nucleotide sequence ID" value="XM_009032924.1"/>
</dbReference>
<dbReference type="OrthoDB" id="6155763at2759"/>
<dbReference type="InParanoid" id="T1G0C5"/>
<evidence type="ECO:0000313" key="3">
    <source>
        <dbReference type="Proteomes" id="UP000015101"/>
    </source>
</evidence>
<accession>T1G0C5</accession>
<dbReference type="EMBL" id="KB097753">
    <property type="protein sequence ID" value="ESN90328.1"/>
    <property type="molecule type" value="Genomic_DNA"/>
</dbReference>
<dbReference type="Proteomes" id="UP000015101">
    <property type="component" value="Unassembled WGS sequence"/>
</dbReference>
<dbReference type="KEGG" id="hro:HELRODRAFT_70803"/>
<dbReference type="AlphaFoldDB" id="T1G0C5"/>
<dbReference type="GeneID" id="20214523"/>
<keyword evidence="3" id="KW-1185">Reference proteome</keyword>
<dbReference type="EMBL" id="AMQM01002229">
    <property type="status" value="NOT_ANNOTATED_CDS"/>
    <property type="molecule type" value="Genomic_DNA"/>
</dbReference>
<reference evidence="3" key="1">
    <citation type="submission" date="2012-12" db="EMBL/GenBank/DDBJ databases">
        <authorList>
            <person name="Hellsten U."/>
            <person name="Grimwood J."/>
            <person name="Chapman J.A."/>
            <person name="Shapiro H."/>
            <person name="Aerts A."/>
            <person name="Otillar R.P."/>
            <person name="Terry A.Y."/>
            <person name="Boore J.L."/>
            <person name="Simakov O."/>
            <person name="Marletaz F."/>
            <person name="Cho S.-J."/>
            <person name="Edsinger-Gonzales E."/>
            <person name="Havlak P."/>
            <person name="Kuo D.-H."/>
            <person name="Larsson T."/>
            <person name="Lv J."/>
            <person name="Arendt D."/>
            <person name="Savage R."/>
            <person name="Osoegawa K."/>
            <person name="de Jong P."/>
            <person name="Lindberg D.R."/>
            <person name="Seaver E.C."/>
            <person name="Weisblat D.A."/>
            <person name="Putnam N.H."/>
            <person name="Grigoriev I.V."/>
            <person name="Rokhsar D.S."/>
        </authorList>
    </citation>
    <scope>NUCLEOTIDE SEQUENCE</scope>
</reference>
<name>T1G0C5_HELRO</name>
<dbReference type="CTD" id="20214523"/>
<evidence type="ECO:0000313" key="2">
    <source>
        <dbReference type="EnsemblMetazoa" id="HelroP70803"/>
    </source>
</evidence>
<gene>
    <name evidence="2" type="primary">20214523</name>
    <name evidence="1" type="ORF">HELRODRAFT_70803</name>
</gene>
<reference evidence="2" key="3">
    <citation type="submission" date="2015-06" db="UniProtKB">
        <authorList>
            <consortium name="EnsemblMetazoa"/>
        </authorList>
    </citation>
    <scope>IDENTIFICATION</scope>
</reference>
<dbReference type="HOGENOM" id="CLU_200102_0_0_1"/>
<evidence type="ECO:0000313" key="1">
    <source>
        <dbReference type="EMBL" id="ESN90328.1"/>
    </source>
</evidence>
<dbReference type="EnsemblMetazoa" id="HelroT70803">
    <property type="protein sequence ID" value="HelroP70803"/>
    <property type="gene ID" value="HelroG70803"/>
</dbReference>
<sequence length="78" mass="9057">KKLLPFLDDPTFFLFVTSLVSFRIDYCNFLYRGLPDSTLYPISKAFKSAAHLVARATFFSHLSPYLVLLQWLPIKNLE</sequence>